<comment type="similarity">
    <text evidence="2">Belongs to the rad17/RAD24 family.</text>
</comment>
<dbReference type="InParanoid" id="A0A2R5G6E8"/>
<dbReference type="GO" id="GO:0003682">
    <property type="term" value="F:chromatin binding"/>
    <property type="evidence" value="ECO:0007669"/>
    <property type="project" value="TreeGrafter"/>
</dbReference>
<evidence type="ECO:0000256" key="5">
    <source>
        <dbReference type="ARBA" id="ARBA00022840"/>
    </source>
</evidence>
<feature type="compositionally biased region" description="Basic and acidic residues" evidence="9">
    <location>
        <begin position="26"/>
        <end position="48"/>
    </location>
</feature>
<feature type="compositionally biased region" description="Acidic residues" evidence="9">
    <location>
        <begin position="657"/>
        <end position="668"/>
    </location>
</feature>
<dbReference type="GO" id="GO:0005634">
    <property type="term" value="C:nucleus"/>
    <property type="evidence" value="ECO:0007669"/>
    <property type="project" value="UniProtKB-SubCell"/>
</dbReference>
<accession>A0A2R5G6E8</accession>
<feature type="compositionally biased region" description="Basic and acidic residues" evidence="9">
    <location>
        <begin position="631"/>
        <end position="641"/>
    </location>
</feature>
<evidence type="ECO:0000256" key="6">
    <source>
        <dbReference type="ARBA" id="ARBA00023242"/>
    </source>
</evidence>
<evidence type="ECO:0000256" key="4">
    <source>
        <dbReference type="ARBA" id="ARBA00022763"/>
    </source>
</evidence>
<comment type="caution">
    <text evidence="10">The sequence shown here is derived from an EMBL/GenBank/DDBJ whole genome shotgun (WGS) entry which is preliminary data.</text>
</comment>
<dbReference type="AlphaFoldDB" id="A0A2R5G6E8"/>
<sequence>MDSDGRTSASPARSAWSVGLASVLERAAERQERGQQRRGEEDGHDAADHLFGNVLDANVLGLELVAATERENSDNEEEDEEDREPRSAFGGPGLTVSSLFGGDDSAAGDKEQNMWDAALDSVLEDSLDAEKALEQERAHADALQGQLESSAHAMEELRDVIRARDQTLETVRKDLLAEKLRRREAERKLADLEADNTNLRVDLDEAHARLDALLRVQSPRHSMSNAVQPLLDVQPSSSPGHGQTGQRNTLIGDREETKSENSAGPSLWPHHAWALELAAERDFQRRLLLGKDPADRRLQSAWEEASIPFRERLAVIQQLDDLAAEERPLYAAEQLERVKRRARSTPDASKVLRVARQLEAVVSRILCHLARIMRSRRTSSRRAPKVLDWSAEDDIEDDDEEDDDDDESSHGGFKSTTTRFRSARKTSESDSDEDDEDSDSADEQKLSGKRRKATSPFTMKRFRRCFNSNKDKIHSKAFCVLISLLDEDEDEDDAEDVKDEQTQATFYRALQASVRAGQPMIIISTSDGDAANPTTLRRVFSDQIMGSALSLNLGRIAPGRLTRVLRSIADAEGVSVPNNAILDMALRANGDLRCAIQMLQFYCIGRPDAQVDHAKGKRRRRGPAPSVAVRALERKLKRTEGRGVSVGKTKRRAHNEDNDDNEEEEEEDANARDTVYSINHAVGKLLRAKTLGEEYDEEKGKAAGRNLGPLCPTERARLAFDPEQVAQACELDADALCAFVQYNAPQHYVEIGELAEALDYLSLADVFIGGGLRNDTGVWAMESAGRAFPGAYSSDMHVSAKELSDDEIEIEP</sequence>
<dbReference type="EMBL" id="BEYU01000022">
    <property type="protein sequence ID" value="GBG26616.1"/>
    <property type="molecule type" value="Genomic_DNA"/>
</dbReference>
<feature type="region of interest" description="Disordered" evidence="9">
    <location>
        <begin position="392"/>
        <end position="453"/>
    </location>
</feature>
<protein>
    <submittedName>
        <fullName evidence="10">Activator 1 140 kDa subunit, putative</fullName>
    </submittedName>
</protein>
<feature type="region of interest" description="Disordered" evidence="9">
    <location>
        <begin position="67"/>
        <end position="109"/>
    </location>
</feature>
<keyword evidence="6" id="KW-0539">Nucleus</keyword>
<evidence type="ECO:0000256" key="9">
    <source>
        <dbReference type="SAM" id="MobiDB-lite"/>
    </source>
</evidence>
<dbReference type="SUPFAM" id="SSF52540">
    <property type="entry name" value="P-loop containing nucleoside triphosphate hydrolases"/>
    <property type="match status" value="1"/>
</dbReference>
<dbReference type="Gene3D" id="1.10.8.60">
    <property type="match status" value="1"/>
</dbReference>
<evidence type="ECO:0000256" key="3">
    <source>
        <dbReference type="ARBA" id="ARBA00022741"/>
    </source>
</evidence>
<feature type="compositionally biased region" description="Acidic residues" evidence="9">
    <location>
        <begin position="429"/>
        <end position="441"/>
    </location>
</feature>
<feature type="compositionally biased region" description="Acidic residues" evidence="9">
    <location>
        <begin position="392"/>
        <end position="407"/>
    </location>
</feature>
<organism evidence="10 11">
    <name type="scientific">Hondaea fermentalgiana</name>
    <dbReference type="NCBI Taxonomy" id="2315210"/>
    <lineage>
        <taxon>Eukaryota</taxon>
        <taxon>Sar</taxon>
        <taxon>Stramenopiles</taxon>
        <taxon>Bigyra</taxon>
        <taxon>Labyrinthulomycetes</taxon>
        <taxon>Thraustochytrida</taxon>
        <taxon>Thraustochytriidae</taxon>
        <taxon>Hondaea</taxon>
    </lineage>
</organism>
<dbReference type="GO" id="GO:0005524">
    <property type="term" value="F:ATP binding"/>
    <property type="evidence" value="ECO:0007669"/>
    <property type="project" value="UniProtKB-KW"/>
</dbReference>
<dbReference type="GO" id="GO:0000077">
    <property type="term" value="P:DNA damage checkpoint signaling"/>
    <property type="evidence" value="ECO:0007669"/>
    <property type="project" value="TreeGrafter"/>
</dbReference>
<proteinExistence type="inferred from homology"/>
<feature type="coiled-coil region" evidence="8">
    <location>
        <begin position="168"/>
        <end position="209"/>
    </location>
</feature>
<dbReference type="GO" id="GO:0006281">
    <property type="term" value="P:DNA repair"/>
    <property type="evidence" value="ECO:0007669"/>
    <property type="project" value="InterPro"/>
</dbReference>
<dbReference type="PANTHER" id="PTHR12172">
    <property type="entry name" value="CELL CYCLE CHECKPOINT PROTEIN RAD17"/>
    <property type="match status" value="1"/>
</dbReference>
<comment type="subcellular location">
    <subcellularLocation>
        <location evidence="1">Nucleus</location>
    </subcellularLocation>
</comment>
<dbReference type="OrthoDB" id="10265971at2759"/>
<gene>
    <name evidence="10" type="ORF">FCC1311_028372</name>
</gene>
<evidence type="ECO:0000256" key="1">
    <source>
        <dbReference type="ARBA" id="ARBA00004123"/>
    </source>
</evidence>
<reference evidence="10 11" key="1">
    <citation type="submission" date="2017-12" db="EMBL/GenBank/DDBJ databases">
        <title>Sequencing, de novo assembly and annotation of complete genome of a new Thraustochytrid species, strain FCC1311.</title>
        <authorList>
            <person name="Sedici K."/>
            <person name="Godart F."/>
            <person name="Aiese Cigliano R."/>
            <person name="Sanseverino W."/>
            <person name="Barakat M."/>
            <person name="Ortet P."/>
            <person name="Marechal E."/>
            <person name="Cagnac O."/>
            <person name="Amato A."/>
        </authorList>
    </citation>
    <scope>NUCLEOTIDE SEQUENCE [LARGE SCALE GENOMIC DNA]</scope>
</reference>
<dbReference type="InterPro" id="IPR004582">
    <property type="entry name" value="Checkpoint_prot_Rad17_Rad24"/>
</dbReference>
<evidence type="ECO:0000256" key="2">
    <source>
        <dbReference type="ARBA" id="ARBA00006168"/>
    </source>
</evidence>
<evidence type="ECO:0000256" key="7">
    <source>
        <dbReference type="ARBA" id="ARBA00023306"/>
    </source>
</evidence>
<name>A0A2R5G6E8_9STRA</name>
<evidence type="ECO:0000313" key="10">
    <source>
        <dbReference type="EMBL" id="GBG26616.1"/>
    </source>
</evidence>
<feature type="region of interest" description="Disordered" evidence="9">
    <location>
        <begin position="612"/>
        <end position="672"/>
    </location>
</feature>
<keyword evidence="11" id="KW-1185">Reference proteome</keyword>
<keyword evidence="8" id="KW-0175">Coiled coil</keyword>
<dbReference type="InterPro" id="IPR027417">
    <property type="entry name" value="P-loop_NTPase"/>
</dbReference>
<dbReference type="Proteomes" id="UP000241890">
    <property type="component" value="Unassembled WGS sequence"/>
</dbReference>
<keyword evidence="5" id="KW-0067">ATP-binding</keyword>
<keyword evidence="7" id="KW-0131">Cell cycle</keyword>
<dbReference type="GO" id="GO:0003689">
    <property type="term" value="F:DNA clamp loader activity"/>
    <property type="evidence" value="ECO:0007669"/>
    <property type="project" value="TreeGrafter"/>
</dbReference>
<dbReference type="PANTHER" id="PTHR12172:SF0">
    <property type="entry name" value="CELL CYCLE CHECKPOINT PROTEIN RAD17"/>
    <property type="match status" value="1"/>
</dbReference>
<keyword evidence="3" id="KW-0547">Nucleotide-binding</keyword>
<dbReference type="GO" id="GO:0033314">
    <property type="term" value="P:mitotic DNA replication checkpoint signaling"/>
    <property type="evidence" value="ECO:0007669"/>
    <property type="project" value="TreeGrafter"/>
</dbReference>
<feature type="region of interest" description="Disordered" evidence="9">
    <location>
        <begin position="26"/>
        <end position="50"/>
    </location>
</feature>
<evidence type="ECO:0000256" key="8">
    <source>
        <dbReference type="SAM" id="Coils"/>
    </source>
</evidence>
<keyword evidence="4" id="KW-0227">DNA damage</keyword>
<evidence type="ECO:0000313" key="11">
    <source>
        <dbReference type="Proteomes" id="UP000241890"/>
    </source>
</evidence>